<reference evidence="1 2" key="1">
    <citation type="submission" date="2018-10" db="EMBL/GenBank/DDBJ databases">
        <authorList>
            <person name="Ekblom R."/>
            <person name="Jareborg N."/>
        </authorList>
    </citation>
    <scope>NUCLEOTIDE SEQUENCE [LARGE SCALE GENOMIC DNA]</scope>
    <source>
        <tissue evidence="1">Muscle</tissue>
    </source>
</reference>
<dbReference type="Proteomes" id="UP000269945">
    <property type="component" value="Unassembled WGS sequence"/>
</dbReference>
<evidence type="ECO:0000313" key="1">
    <source>
        <dbReference type="EMBL" id="VCX31054.1"/>
    </source>
</evidence>
<comment type="caution">
    <text evidence="1">The sequence shown here is derived from an EMBL/GenBank/DDBJ whole genome shotgun (WGS) entry which is preliminary data.</text>
</comment>
<name>A0A9X9Q5Y3_GULGU</name>
<dbReference type="Pfam" id="PF21013">
    <property type="entry name" value="LOC400499"/>
    <property type="match status" value="1"/>
</dbReference>
<sequence>ASYGVRWNESGGKRQLRISQTFQNNSGPALSNYFVEFVLQVPDRQVNYRMQLYHSSLRQPHVESSTHLKVQYNGRLPFVAGLQWKDTSRATLWKWEGALNLDSPWLTVSVAHRLYWPHRPTFQAVLELTLGKAWTLKNLVMNVDYRNQGLSMEGRIHIYTRATTYLRVSMVTTVAQSLFRSRSEIESAWTAAVQSEIHAENSQDLKILHCWLKGPVQEMNLTAAYRHTEQPRKTHVSLTALVTSSGGQPRGLELEGNLKEGTHDRSLYQKQGTFLLRHALPLPVPQSLLLQETFTADGHHQRASLETRLILNSQEETLQTIVLGYQAGHPYVCAGLTHPYDGKAIPRNVEGCAVAWSQHAAQNREVEATLKVNQKVVLHLKGLHRDRSQLGEMWHSLALDAAHASQLRLPQALRLDGDIIFRRGPRGAFDGSLDTRATI</sequence>
<accession>A0A9X9Q5Y3</accession>
<dbReference type="EMBL" id="CYRY02040156">
    <property type="protein sequence ID" value="VCX31054.1"/>
    <property type="molecule type" value="Genomic_DNA"/>
</dbReference>
<gene>
    <name evidence="1" type="ORF">BN2614_LOCUS6</name>
</gene>
<feature type="non-terminal residue" evidence="1">
    <location>
        <position position="439"/>
    </location>
</feature>
<protein>
    <submittedName>
        <fullName evidence="1">Uncharacterized protein</fullName>
    </submittedName>
</protein>
<dbReference type="AlphaFoldDB" id="A0A9X9Q5Y3"/>
<organism evidence="1 2">
    <name type="scientific">Gulo gulo</name>
    <name type="common">Wolverine</name>
    <name type="synonym">Gluton</name>
    <dbReference type="NCBI Taxonomy" id="48420"/>
    <lineage>
        <taxon>Eukaryota</taxon>
        <taxon>Metazoa</taxon>
        <taxon>Chordata</taxon>
        <taxon>Craniata</taxon>
        <taxon>Vertebrata</taxon>
        <taxon>Euteleostomi</taxon>
        <taxon>Mammalia</taxon>
        <taxon>Eutheria</taxon>
        <taxon>Laurasiatheria</taxon>
        <taxon>Carnivora</taxon>
        <taxon>Caniformia</taxon>
        <taxon>Musteloidea</taxon>
        <taxon>Mustelidae</taxon>
        <taxon>Guloninae</taxon>
        <taxon>Gulo</taxon>
    </lineage>
</organism>
<dbReference type="InterPro" id="IPR048484">
    <property type="entry name" value="LOC400499-like"/>
</dbReference>
<dbReference type="PANTHER" id="PTHR37860">
    <property type="entry name" value="AGAP008810-PA"/>
    <property type="match status" value="1"/>
</dbReference>
<dbReference type="PANTHER" id="PTHR37860:SF2">
    <property type="entry name" value="VITELLOGENIN DOMAIN-CONTAINING PROTEIN"/>
    <property type="match status" value="1"/>
</dbReference>
<feature type="non-terminal residue" evidence="1">
    <location>
        <position position="1"/>
    </location>
</feature>
<evidence type="ECO:0000313" key="2">
    <source>
        <dbReference type="Proteomes" id="UP000269945"/>
    </source>
</evidence>
<proteinExistence type="predicted"/>
<keyword evidence="2" id="KW-1185">Reference proteome</keyword>